<keyword evidence="1 2" id="KW-0103">Bromodomain</keyword>
<dbReference type="PROSITE" id="PS00633">
    <property type="entry name" value="BROMODOMAIN_1"/>
    <property type="match status" value="1"/>
</dbReference>
<feature type="compositionally biased region" description="Low complexity" evidence="3">
    <location>
        <begin position="357"/>
        <end position="375"/>
    </location>
</feature>
<reference evidence="5 6" key="2">
    <citation type="submission" date="2018-11" db="EMBL/GenBank/DDBJ databases">
        <authorList>
            <consortium name="Pathogen Informatics"/>
        </authorList>
    </citation>
    <scope>NUCLEOTIDE SEQUENCE [LARGE SCALE GENOMIC DNA]</scope>
</reference>
<evidence type="ECO:0000256" key="2">
    <source>
        <dbReference type="PROSITE-ProRule" id="PRU00035"/>
    </source>
</evidence>
<dbReference type="PROSITE" id="PS50014">
    <property type="entry name" value="BROMODOMAIN_2"/>
    <property type="match status" value="1"/>
</dbReference>
<evidence type="ECO:0000313" key="6">
    <source>
        <dbReference type="Proteomes" id="UP000274429"/>
    </source>
</evidence>
<gene>
    <name evidence="5" type="ORF">TTAC_LOCUS4501</name>
</gene>
<protein>
    <submittedName>
        <fullName evidence="7">Bromo domain-containing protein</fullName>
    </submittedName>
</protein>
<dbReference type="AlphaFoldDB" id="A0A0R3WUS6"/>
<dbReference type="InterPro" id="IPR051831">
    <property type="entry name" value="Bromodomain_contain_prot"/>
</dbReference>
<dbReference type="OrthoDB" id="332390at2759"/>
<dbReference type="Pfam" id="PF00439">
    <property type="entry name" value="Bromodomain"/>
    <property type="match status" value="1"/>
</dbReference>
<dbReference type="STRING" id="6205.A0A0R3WUS6"/>
<keyword evidence="6" id="KW-1185">Reference proteome</keyword>
<feature type="region of interest" description="Disordered" evidence="3">
    <location>
        <begin position="303"/>
        <end position="391"/>
    </location>
</feature>
<dbReference type="SUPFAM" id="SSF47370">
    <property type="entry name" value="Bromodomain"/>
    <property type="match status" value="1"/>
</dbReference>
<dbReference type="InterPro" id="IPR001487">
    <property type="entry name" value="Bromodomain"/>
</dbReference>
<name>A0A0R3WUS6_HYDTA</name>
<dbReference type="SMART" id="SM00297">
    <property type="entry name" value="BROMO"/>
    <property type="match status" value="1"/>
</dbReference>
<dbReference type="PANTHER" id="PTHR22881:SF27">
    <property type="entry name" value="BROMODOMAIN CONTAINING 7_9"/>
    <property type="match status" value="1"/>
</dbReference>
<feature type="compositionally biased region" description="Polar residues" evidence="3">
    <location>
        <begin position="249"/>
        <end position="260"/>
    </location>
</feature>
<reference evidence="7" key="1">
    <citation type="submission" date="2017-02" db="UniProtKB">
        <authorList>
            <consortium name="WormBaseParasite"/>
        </authorList>
    </citation>
    <scope>IDENTIFICATION</scope>
</reference>
<dbReference type="PRINTS" id="PR00503">
    <property type="entry name" value="BROMODOMAIN"/>
</dbReference>
<dbReference type="InterPro" id="IPR018359">
    <property type="entry name" value="Bromodomain_CS"/>
</dbReference>
<dbReference type="PANTHER" id="PTHR22881">
    <property type="entry name" value="BROMODOMAIN CONTAINING PROTEIN"/>
    <property type="match status" value="1"/>
</dbReference>
<feature type="region of interest" description="Disordered" evidence="3">
    <location>
        <begin position="226"/>
        <end position="264"/>
    </location>
</feature>
<accession>A0A0R3WUS6</accession>
<proteinExistence type="predicted"/>
<evidence type="ECO:0000256" key="1">
    <source>
        <dbReference type="ARBA" id="ARBA00023117"/>
    </source>
</evidence>
<dbReference type="Proteomes" id="UP000274429">
    <property type="component" value="Unassembled WGS sequence"/>
</dbReference>
<evidence type="ECO:0000256" key="3">
    <source>
        <dbReference type="SAM" id="MobiDB-lite"/>
    </source>
</evidence>
<dbReference type="WBParaSite" id="TTAC_0000451601-mRNA-1">
    <property type="protein sequence ID" value="TTAC_0000451601-mRNA-1"/>
    <property type="gene ID" value="TTAC_0000451601"/>
</dbReference>
<dbReference type="InterPro" id="IPR036427">
    <property type="entry name" value="Bromodomain-like_sf"/>
</dbReference>
<evidence type="ECO:0000313" key="7">
    <source>
        <dbReference type="WBParaSite" id="TTAC_0000451601-mRNA-1"/>
    </source>
</evidence>
<dbReference type="EMBL" id="UYWX01004616">
    <property type="protein sequence ID" value="VDM25076.1"/>
    <property type="molecule type" value="Genomic_DNA"/>
</dbReference>
<feature type="domain" description="Bromo" evidence="4">
    <location>
        <begin position="65"/>
        <end position="135"/>
    </location>
</feature>
<sequence length="419" mass="47365">MEKMRKQLLFFQRLRQDLERARLLSELVRKRERVKLELVSNSRAQLESRIVPTFRMLRNLIEDLQAKDTRNFFEAPVSTDVAPDYYSVIRKPMDFETMRNKCIDHEYLQVSEVQNDFNLIVKNCCEYNGRDTVYYKAAVAMAEQCAPILKEALENERFDIFDWNGEDTSTPTVSLTESIKAPEGTGVNSGGLLIPIPLEENNRDNRTFEDKLELTKPATITRGRLKSRDPAETASVFEEPPSKKRCLRESTTTSVTQPQSHRLRRSWFPEPLTLVTESTTNEAPVVGGTMSTFLMPEMLSNQDSTTKTTVLRLPHSPDRARPAFTIYRSRLATKEEDEDDSDDDSEEETEDSEDTQDTLAAAAAAAATTSTNYATPRNTTNTSTGVADGGRLLRNRSIEKSDVNAIKSASVRVSSNFYG</sequence>
<feature type="compositionally biased region" description="Polar residues" evidence="3">
    <location>
        <begin position="376"/>
        <end position="385"/>
    </location>
</feature>
<feature type="compositionally biased region" description="Acidic residues" evidence="3">
    <location>
        <begin position="335"/>
        <end position="356"/>
    </location>
</feature>
<evidence type="ECO:0000259" key="4">
    <source>
        <dbReference type="PROSITE" id="PS50014"/>
    </source>
</evidence>
<dbReference type="Gene3D" id="1.20.920.10">
    <property type="entry name" value="Bromodomain-like"/>
    <property type="match status" value="1"/>
</dbReference>
<evidence type="ECO:0000313" key="5">
    <source>
        <dbReference type="EMBL" id="VDM25076.1"/>
    </source>
</evidence>
<organism evidence="7">
    <name type="scientific">Hydatigena taeniaeformis</name>
    <name type="common">Feline tapeworm</name>
    <name type="synonym">Taenia taeniaeformis</name>
    <dbReference type="NCBI Taxonomy" id="6205"/>
    <lineage>
        <taxon>Eukaryota</taxon>
        <taxon>Metazoa</taxon>
        <taxon>Spiralia</taxon>
        <taxon>Lophotrochozoa</taxon>
        <taxon>Platyhelminthes</taxon>
        <taxon>Cestoda</taxon>
        <taxon>Eucestoda</taxon>
        <taxon>Cyclophyllidea</taxon>
        <taxon>Taeniidae</taxon>
        <taxon>Hydatigera</taxon>
    </lineage>
</organism>